<proteinExistence type="predicted"/>
<protein>
    <submittedName>
        <fullName evidence="2">Uncharacterized protein</fullName>
    </submittedName>
</protein>
<evidence type="ECO:0000256" key="1">
    <source>
        <dbReference type="SAM" id="Phobius"/>
    </source>
</evidence>
<dbReference type="RefSeq" id="WP_216878182.1">
    <property type="nucleotide sequence ID" value="NZ_JAERQM010000006.1"/>
</dbReference>
<evidence type="ECO:0000313" key="3">
    <source>
        <dbReference type="Proteomes" id="UP000689967"/>
    </source>
</evidence>
<organism evidence="2 3">
    <name type="scientific">Falsiroseomonas oleicola</name>
    <dbReference type="NCBI Taxonomy" id="2801474"/>
    <lineage>
        <taxon>Bacteria</taxon>
        <taxon>Pseudomonadati</taxon>
        <taxon>Pseudomonadota</taxon>
        <taxon>Alphaproteobacteria</taxon>
        <taxon>Acetobacterales</taxon>
        <taxon>Roseomonadaceae</taxon>
        <taxon>Falsiroseomonas</taxon>
    </lineage>
</organism>
<keyword evidence="3" id="KW-1185">Reference proteome</keyword>
<dbReference type="EMBL" id="JAERQM010000006">
    <property type="protein sequence ID" value="MBU8545817.1"/>
    <property type="molecule type" value="Genomic_DNA"/>
</dbReference>
<name>A0ABS6HDC4_9PROT</name>
<keyword evidence="1" id="KW-0812">Transmembrane</keyword>
<accession>A0ABS6HDC4</accession>
<dbReference type="Proteomes" id="UP000689967">
    <property type="component" value="Unassembled WGS sequence"/>
</dbReference>
<reference evidence="2 3" key="1">
    <citation type="submission" date="2021-01" db="EMBL/GenBank/DDBJ databases">
        <title>Roseomonas sp. nov, a bacterium isolated from an oil production mixture in Yumen Oilfield.</title>
        <authorList>
            <person name="Wu D."/>
        </authorList>
    </citation>
    <scope>NUCLEOTIDE SEQUENCE [LARGE SCALE GENOMIC DNA]</scope>
    <source>
        <strain evidence="2 3">ROY-5-3</strain>
    </source>
</reference>
<comment type="caution">
    <text evidence="2">The sequence shown here is derived from an EMBL/GenBank/DDBJ whole genome shotgun (WGS) entry which is preliminary data.</text>
</comment>
<keyword evidence="1" id="KW-0472">Membrane</keyword>
<feature type="transmembrane region" description="Helical" evidence="1">
    <location>
        <begin position="12"/>
        <end position="34"/>
    </location>
</feature>
<keyword evidence="1" id="KW-1133">Transmembrane helix</keyword>
<evidence type="ECO:0000313" key="2">
    <source>
        <dbReference type="EMBL" id="MBU8545817.1"/>
    </source>
</evidence>
<gene>
    <name evidence="2" type="ORF">JJQ90_18990</name>
</gene>
<sequence length="56" mass="6069">MQPSPTTLRNRRLIRTAVVVIAVAGLGALILGLGDVVSAAFEPPSEVRPYDPLQRW</sequence>